<name>A0AAF0J1A4_9BASI</name>
<feature type="compositionally biased region" description="Gly residues" evidence="1">
    <location>
        <begin position="572"/>
        <end position="581"/>
    </location>
</feature>
<dbReference type="EMBL" id="CP119892">
    <property type="protein sequence ID" value="WFD25702.1"/>
    <property type="molecule type" value="Genomic_DNA"/>
</dbReference>
<feature type="compositionally biased region" description="Pro residues" evidence="1">
    <location>
        <begin position="501"/>
        <end position="512"/>
    </location>
</feature>
<protein>
    <recommendedName>
        <fullName evidence="4">TFIIS N-terminal domain-containing protein</fullName>
    </recommendedName>
</protein>
<dbReference type="Gene3D" id="1.20.930.10">
    <property type="entry name" value="Conserved domain common to transcription factors TFIIS, elongin A, CRSP70"/>
    <property type="match status" value="1"/>
</dbReference>
<organism evidence="2 3">
    <name type="scientific">Malassezia nana</name>
    <dbReference type="NCBI Taxonomy" id="180528"/>
    <lineage>
        <taxon>Eukaryota</taxon>
        <taxon>Fungi</taxon>
        <taxon>Dikarya</taxon>
        <taxon>Basidiomycota</taxon>
        <taxon>Ustilaginomycotina</taxon>
        <taxon>Malasseziomycetes</taxon>
        <taxon>Malasseziales</taxon>
        <taxon>Malasseziaceae</taxon>
        <taxon>Malassezia</taxon>
    </lineage>
</organism>
<feature type="compositionally biased region" description="Low complexity" evidence="1">
    <location>
        <begin position="490"/>
        <end position="500"/>
    </location>
</feature>
<sequence>MASVTSGQYELGQVVPKLIASSVIEQNPVQAAGALVTLLTEGPPSAAQVRPATAEERLQVVQLMMEKGVPAYLRHFTDDIRGRQVLAAWLSDATPPRRPDVQDVSEQYASVVVPLLQLLLRLPIELDHLRDHVGLGKLITGAQKRLRSEQGRQLADAVKDKWSALVPSSSTAPGPSPAAETTAKRPAAPATSDTASKRAKSEATPPAAAHSTATSAARPATSLLGAGSRTRLAGPADRKGSPQLVDAKPSEPVRRASARSSVSATSSANKDLASFMSLIDQPSGTPPPDATVETTSSQPEPVERKKKKSVRWRDHDGEALVAVKLIEPAVYDEDVVGGVATVGQLDMEEGGVFRLAHAEMEEYIDWYDPPALRLPPRPAMVPEKGSQSIEKRVQEEREQEVLEVVYADAADIPDTPGAPGGYAVAFALSGSEPRNMTMGPHLRPFSMDVVAATSADSPIPGVPASVGTLLQNLKNKAEATVDAPAPPATAPASSHALPGPVDAPVPPMPMPPWATETAGGPTWPFPFPPHGAMPGMGPPVPPEGAVVPSKDRPPRSRGGRSRKSGKNPRSSEGGGRGPNRR</sequence>
<feature type="compositionally biased region" description="Low complexity" evidence="1">
    <location>
        <begin position="203"/>
        <end position="222"/>
    </location>
</feature>
<accession>A0AAF0J1A4</accession>
<proteinExistence type="predicted"/>
<feature type="compositionally biased region" description="Low complexity" evidence="1">
    <location>
        <begin position="167"/>
        <end position="181"/>
    </location>
</feature>
<evidence type="ECO:0008006" key="4">
    <source>
        <dbReference type="Google" id="ProtNLM"/>
    </source>
</evidence>
<dbReference type="Proteomes" id="UP001213623">
    <property type="component" value="Chromosome 1"/>
</dbReference>
<feature type="compositionally biased region" description="Pro residues" evidence="1">
    <location>
        <begin position="523"/>
        <end position="542"/>
    </location>
</feature>
<feature type="region of interest" description="Disordered" evidence="1">
    <location>
        <begin position="480"/>
        <end position="581"/>
    </location>
</feature>
<feature type="compositionally biased region" description="Low complexity" evidence="1">
    <location>
        <begin position="258"/>
        <end position="268"/>
    </location>
</feature>
<keyword evidence="3" id="KW-1185">Reference proteome</keyword>
<dbReference type="AlphaFoldDB" id="A0AAF0J1A4"/>
<dbReference type="SUPFAM" id="SSF47676">
    <property type="entry name" value="Conserved domain common to transcription factors TFIIS, elongin A, CRSP70"/>
    <property type="match status" value="1"/>
</dbReference>
<dbReference type="InterPro" id="IPR035441">
    <property type="entry name" value="TFIIS/LEDGF_dom_sf"/>
</dbReference>
<evidence type="ECO:0000313" key="2">
    <source>
        <dbReference type="EMBL" id="WFD25702.1"/>
    </source>
</evidence>
<gene>
    <name evidence="2" type="ORF">MNAN1_000668</name>
</gene>
<evidence type="ECO:0000256" key="1">
    <source>
        <dbReference type="SAM" id="MobiDB-lite"/>
    </source>
</evidence>
<feature type="compositionally biased region" description="Basic residues" evidence="1">
    <location>
        <begin position="555"/>
        <end position="566"/>
    </location>
</feature>
<reference evidence="2" key="1">
    <citation type="submission" date="2023-03" db="EMBL/GenBank/DDBJ databases">
        <title>Mating type loci evolution in Malassezia.</title>
        <authorList>
            <person name="Coelho M.A."/>
        </authorList>
    </citation>
    <scope>NUCLEOTIDE SEQUENCE</scope>
    <source>
        <strain evidence="2">CBS 9557</strain>
    </source>
</reference>
<feature type="region of interest" description="Disordered" evidence="1">
    <location>
        <begin position="164"/>
        <end position="311"/>
    </location>
</feature>
<evidence type="ECO:0000313" key="3">
    <source>
        <dbReference type="Proteomes" id="UP001213623"/>
    </source>
</evidence>